<dbReference type="Proteomes" id="UP001165366">
    <property type="component" value="Unassembled WGS sequence"/>
</dbReference>
<dbReference type="Gene3D" id="3.20.20.300">
    <property type="entry name" value="Glycoside hydrolase, family 3, N-terminal domain"/>
    <property type="match status" value="1"/>
</dbReference>
<dbReference type="SUPFAM" id="SSF56601">
    <property type="entry name" value="beta-lactamase/transpeptidase-like"/>
    <property type="match status" value="1"/>
</dbReference>
<dbReference type="Pfam" id="PF00144">
    <property type="entry name" value="Beta-lactamase"/>
    <property type="match status" value="1"/>
</dbReference>
<dbReference type="Gene3D" id="3.40.710.10">
    <property type="entry name" value="DD-peptidase/beta-lactamase superfamily"/>
    <property type="match status" value="1"/>
</dbReference>
<dbReference type="SUPFAM" id="SSF51445">
    <property type="entry name" value="(Trans)glycosidases"/>
    <property type="match status" value="1"/>
</dbReference>
<comment type="catalytic activity">
    <reaction evidence="1">
        <text>Hydrolysis of terminal non-reducing N-acetyl-D-hexosamine residues in N-acetyl-beta-D-hexosaminides.</text>
        <dbReference type="EC" id="3.2.1.52"/>
    </reaction>
</comment>
<reference evidence="8" key="1">
    <citation type="submission" date="2022-01" db="EMBL/GenBank/DDBJ databases">
        <authorList>
            <person name="Wang Y."/>
        </authorList>
    </citation>
    <scope>NUCLEOTIDE SEQUENCE</scope>
    <source>
        <strain evidence="8">WB101</strain>
    </source>
</reference>
<dbReference type="Gene3D" id="3.40.50.1700">
    <property type="entry name" value="Glycoside hydrolase family 3 C-terminal domain"/>
    <property type="match status" value="1"/>
</dbReference>
<evidence type="ECO:0000256" key="4">
    <source>
        <dbReference type="ARBA" id="ARBA00022801"/>
    </source>
</evidence>
<gene>
    <name evidence="8" type="ORF">L6773_18520</name>
</gene>
<evidence type="ECO:0000313" key="9">
    <source>
        <dbReference type="Proteomes" id="UP001165366"/>
    </source>
</evidence>
<comment type="similarity">
    <text evidence="2">Belongs to the glycosyl hydrolase 3 family.</text>
</comment>
<evidence type="ECO:0000256" key="2">
    <source>
        <dbReference type="ARBA" id="ARBA00005336"/>
    </source>
</evidence>
<dbReference type="PANTHER" id="PTHR30480:SF13">
    <property type="entry name" value="BETA-HEXOSAMINIDASE"/>
    <property type="match status" value="1"/>
</dbReference>
<dbReference type="InterPro" id="IPR001764">
    <property type="entry name" value="Glyco_hydro_3_N"/>
</dbReference>
<dbReference type="InterPro" id="IPR036881">
    <property type="entry name" value="Glyco_hydro_3_C_sf"/>
</dbReference>
<dbReference type="EC" id="3.2.1.52" evidence="3"/>
<dbReference type="InterPro" id="IPR036962">
    <property type="entry name" value="Glyco_hydro_3_N_sf"/>
</dbReference>
<feature type="domain" description="Beta-lactamase-related" evidence="6">
    <location>
        <begin position="545"/>
        <end position="879"/>
    </location>
</feature>
<dbReference type="PANTHER" id="PTHR30480">
    <property type="entry name" value="BETA-HEXOSAMINIDASE-RELATED"/>
    <property type="match status" value="1"/>
</dbReference>
<evidence type="ECO:0000313" key="8">
    <source>
        <dbReference type="EMBL" id="MCG2590574.1"/>
    </source>
</evidence>
<accession>A0ABS9KI93</accession>
<evidence type="ECO:0000256" key="5">
    <source>
        <dbReference type="ARBA" id="ARBA00023295"/>
    </source>
</evidence>
<evidence type="ECO:0000256" key="1">
    <source>
        <dbReference type="ARBA" id="ARBA00001231"/>
    </source>
</evidence>
<comment type="caution">
    <text evidence="8">The sequence shown here is derived from an EMBL/GenBank/DDBJ whole genome shotgun (WGS) entry which is preliminary data.</text>
</comment>
<dbReference type="SUPFAM" id="SSF52279">
    <property type="entry name" value="Beta-D-glucan exohydrolase, C-terminal domain"/>
    <property type="match status" value="1"/>
</dbReference>
<sequence length="893" mass="99728">MVRAYGEFSNDRDLDYLRLKELITDYHVGGIIFFQGDVYGQAVRNNELQKIAKYPLWIAQDMEFGAAMRIDGTTRITPAMGIAATGNSYNAYLKGKITAHEAKAIGVHQIYAPVLDVNNNPNNPVINVRSYSADPGMVAEYGEEFMKGVQSEGLISTGKHFPGHGDTETDSHLALPTITHDYARLDSVELAPFRQSINEGMQSIMSAHISFPNISENERLPGTLDPSILNKILIDSLSFNGLIVTDGLEMQGIAAHYSPGQAVIKALQAGADQMLVSTDEKAAINEIKKAVESGELSEERIDFSVRKILQLKADKGIFSNRLVNIESLNYKINTPQFQNTANRIVRESVTVLKDEDILPIRQIDYPNILVVGISDGEEHSSARTLRREISRYHENVQYHSLDYRTSNEEIQELMEDAQQADLIILGSFIRVRSYHSLQMPEEYNRILEQLSGFDKPEILLSFGNPYIVENFSDADVHLMAWSAASDQVRGTIPAIFGASDIQGKFPGEVPGMYEIGDGIEMPQSTVRYDDPIAANMSIDSLLQVDKIMQSAINDSVFPGGVVGVMRNGALVWQQAYGYHDYSKTKAVQTNGIYDMASITKIMATTTSMMKLVDEGKVSLDDPISKYIPEFNEGLKKEITIRHFLLHTSGLPAFRIYVDELRTRNELVEAVRNEPLINDPGEEYVYSDLGFILLAEIIEEVTGKRIDEYVHDEFYEPMGMTSTTFNPEEIGSVLTNRIPPTEIDTVYNRGLVHKKVHDERAYFMDGVSGHAGLFSSVHDMAKYFFMLLNDGNYGGHQYLSPEIIDLFTSHQSPINQRGLGFDRKSEGFSTAGTLTSENSFGHTGFTGTSFWVDPDENIAIIVLTNRTYPNRSYGSRISRIRAEIADAVMKSINY</sequence>
<dbReference type="InterPro" id="IPR001466">
    <property type="entry name" value="Beta-lactam-related"/>
</dbReference>
<proteinExistence type="inferred from homology"/>
<reference evidence="8" key="2">
    <citation type="submission" date="2024-05" db="EMBL/GenBank/DDBJ databases">
        <title>Rhodohalobacter halophilus gen. nov., sp. nov., a moderately halophilic member of the family Balneolaceae.</title>
        <authorList>
            <person name="Xia J."/>
        </authorList>
    </citation>
    <scope>NUCLEOTIDE SEQUENCE</scope>
    <source>
        <strain evidence="8">WB101</strain>
    </source>
</reference>
<organism evidence="8 9">
    <name type="scientific">Rhodohalobacter sulfatireducens</name>
    <dbReference type="NCBI Taxonomy" id="2911366"/>
    <lineage>
        <taxon>Bacteria</taxon>
        <taxon>Pseudomonadati</taxon>
        <taxon>Balneolota</taxon>
        <taxon>Balneolia</taxon>
        <taxon>Balneolales</taxon>
        <taxon>Balneolaceae</taxon>
        <taxon>Rhodohalobacter</taxon>
    </lineage>
</organism>
<evidence type="ECO:0000256" key="3">
    <source>
        <dbReference type="ARBA" id="ARBA00012663"/>
    </source>
</evidence>
<dbReference type="GO" id="GO:0016787">
    <property type="term" value="F:hydrolase activity"/>
    <property type="evidence" value="ECO:0007669"/>
    <property type="project" value="UniProtKB-KW"/>
</dbReference>
<evidence type="ECO:0000259" key="6">
    <source>
        <dbReference type="Pfam" id="PF00144"/>
    </source>
</evidence>
<dbReference type="InterPro" id="IPR050226">
    <property type="entry name" value="NagZ_Beta-hexosaminidase"/>
</dbReference>
<keyword evidence="4 8" id="KW-0378">Hydrolase</keyword>
<dbReference type="EMBL" id="JAKLWS010000036">
    <property type="protein sequence ID" value="MCG2590574.1"/>
    <property type="molecule type" value="Genomic_DNA"/>
</dbReference>
<evidence type="ECO:0000259" key="7">
    <source>
        <dbReference type="Pfam" id="PF00933"/>
    </source>
</evidence>
<name>A0ABS9KI93_9BACT</name>
<keyword evidence="9" id="KW-1185">Reference proteome</keyword>
<dbReference type="InterPro" id="IPR017853">
    <property type="entry name" value="GH"/>
</dbReference>
<keyword evidence="5" id="KW-0326">Glycosidase</keyword>
<protein>
    <recommendedName>
        <fullName evidence="3">beta-N-acetylhexosaminidase</fullName>
        <ecNumber evidence="3">3.2.1.52</ecNumber>
    </recommendedName>
</protein>
<feature type="domain" description="Glycoside hydrolase family 3 N-terminal" evidence="7">
    <location>
        <begin position="19"/>
        <end position="311"/>
    </location>
</feature>
<dbReference type="InterPro" id="IPR012338">
    <property type="entry name" value="Beta-lactam/transpept-like"/>
</dbReference>
<dbReference type="Pfam" id="PF00933">
    <property type="entry name" value="Glyco_hydro_3"/>
    <property type="match status" value="1"/>
</dbReference>